<proteinExistence type="predicted"/>
<dbReference type="CDD" id="cd16440">
    <property type="entry name" value="beta_Kdo_transferase_KpsC_1"/>
    <property type="match status" value="1"/>
</dbReference>
<dbReference type="Proteomes" id="UP000183371">
    <property type="component" value="Unassembled WGS sequence"/>
</dbReference>
<name>A0A1I7CU28_9HYPH</name>
<gene>
    <name evidence="1" type="ORF">SAMN05444141_106431</name>
</gene>
<evidence type="ECO:0000313" key="1">
    <source>
        <dbReference type="EMBL" id="SFU02903.1"/>
    </source>
</evidence>
<dbReference type="InterPro" id="IPR007833">
    <property type="entry name" value="Capsule_polysaccharide_synth"/>
</dbReference>
<dbReference type="GO" id="GO:0015774">
    <property type="term" value="P:polysaccharide transport"/>
    <property type="evidence" value="ECO:0007669"/>
    <property type="project" value="InterPro"/>
</dbReference>
<protein>
    <submittedName>
        <fullName evidence="1">Capsular polysaccharide export protein</fullName>
    </submittedName>
</protein>
<reference evidence="2" key="1">
    <citation type="submission" date="2016-10" db="EMBL/GenBank/DDBJ databases">
        <authorList>
            <person name="Varghese N."/>
            <person name="Submissions S."/>
        </authorList>
    </citation>
    <scope>NUCLEOTIDE SEQUENCE [LARGE SCALE GENOMIC DNA]</scope>
    <source>
        <strain evidence="2">DSM 17465</strain>
    </source>
</reference>
<dbReference type="GO" id="GO:0000271">
    <property type="term" value="P:polysaccharide biosynthetic process"/>
    <property type="evidence" value="ECO:0007669"/>
    <property type="project" value="InterPro"/>
</dbReference>
<dbReference type="AlphaFoldDB" id="A0A1I7CU28"/>
<dbReference type="RefSeq" id="WP_083417194.1">
    <property type="nucleotide sequence ID" value="NZ_FPBD01000006.1"/>
</dbReference>
<sequence>MKIGVFTKGLWYQRREIERISGYSVVFCKGHNDITSDFVAIAGWGYKESADFARKVSKDTLCPYWALEDGFIRAITPGVAEPSSSMIIDRQGIYYDARSQSELQTLFDECIELEGAKIKIAAEARCLLRKLEISKYNNFIPGRLPSSLKGFCDSKSILLIDQTMGDFSIRGAIASSKEFEKMVSSALMRDDVDNIIIKTHPDVVAGLKKGMLKHPIDDPRVTCLSENVSPWILLECVCEVHTVSSQLGFEALVAGKEVHCWGMPFYAGRGLTVDHSNNTVKRCKNACVEQLVYAIYFRYCSYFDHWSRMPIDFFKAVEQLAYLRSMYNKKPFKIPSFLPRELKTLYYGKILKPERS</sequence>
<dbReference type="Pfam" id="PF05159">
    <property type="entry name" value="Capsule_synth"/>
    <property type="match status" value="2"/>
</dbReference>
<organism evidence="1 2">
    <name type="scientific">Pseudovibrio denitrificans</name>
    <dbReference type="NCBI Taxonomy" id="258256"/>
    <lineage>
        <taxon>Bacteria</taxon>
        <taxon>Pseudomonadati</taxon>
        <taxon>Pseudomonadota</taxon>
        <taxon>Alphaproteobacteria</taxon>
        <taxon>Hyphomicrobiales</taxon>
        <taxon>Stappiaceae</taxon>
        <taxon>Pseudovibrio</taxon>
    </lineage>
</organism>
<accession>A0A1I7CU28</accession>
<dbReference type="EMBL" id="FPBD01000006">
    <property type="protein sequence ID" value="SFU02903.1"/>
    <property type="molecule type" value="Genomic_DNA"/>
</dbReference>
<keyword evidence="2" id="KW-1185">Reference proteome</keyword>
<evidence type="ECO:0000313" key="2">
    <source>
        <dbReference type="Proteomes" id="UP000183371"/>
    </source>
</evidence>